<protein>
    <submittedName>
        <fullName evidence="1">Uncharacterized protein</fullName>
    </submittedName>
</protein>
<organism evidence="1 2">
    <name type="scientific">Rhodobacter capsulatus</name>
    <name type="common">Rhodopseudomonas capsulata</name>
    <dbReference type="NCBI Taxonomy" id="1061"/>
    <lineage>
        <taxon>Bacteria</taxon>
        <taxon>Pseudomonadati</taxon>
        <taxon>Pseudomonadota</taxon>
        <taxon>Alphaproteobacteria</taxon>
        <taxon>Rhodobacterales</taxon>
        <taxon>Rhodobacter group</taxon>
        <taxon>Rhodobacter</taxon>
    </lineage>
</organism>
<name>A0A0Q0QNK8_RHOCA</name>
<sequence>MPELVRLYIRNVIIGAGLSAVFVALLLGFDVAHLRHLILGSDIGYIAVALLFTFNTVVFSAVQFGIAVMNMAEDDLPPGGGKRDAILRDDMAAGLIAIPVPVRAESRARRQLGRNPR</sequence>
<reference evidence="1 2" key="1">
    <citation type="submission" date="2016-10" db="EMBL/GenBank/DDBJ databases">
        <authorList>
            <person name="de Groot N.N."/>
        </authorList>
    </citation>
    <scope>NUCLEOTIDE SEQUENCE [LARGE SCALE GENOMIC DNA]</scope>
    <source>
        <strain evidence="2">DSM 938 / 37b4</strain>
    </source>
</reference>
<dbReference type="AlphaFoldDB" id="A0A0Q0QNK8"/>
<accession>A0A0Q0QNK8</accession>
<dbReference type="EMBL" id="FNAY01000001">
    <property type="protein sequence ID" value="SDE35729.1"/>
    <property type="molecule type" value="Genomic_DNA"/>
</dbReference>
<dbReference type="Proteomes" id="UP000183812">
    <property type="component" value="Unassembled WGS sequence"/>
</dbReference>
<dbReference type="RefSeq" id="WP_055212201.1">
    <property type="nucleotide sequence ID" value="NZ_CP061202.1"/>
</dbReference>
<evidence type="ECO:0000313" key="2">
    <source>
        <dbReference type="Proteomes" id="UP000183812"/>
    </source>
</evidence>
<dbReference type="OrthoDB" id="8115457at2"/>
<gene>
    <name evidence="1" type="ORF">SAMN04244550_00198</name>
</gene>
<proteinExistence type="predicted"/>
<evidence type="ECO:0000313" key="1">
    <source>
        <dbReference type="EMBL" id="SDE35729.1"/>
    </source>
</evidence>